<dbReference type="PANTHER" id="PTHR43687">
    <property type="entry name" value="ADENYLYLSULFATE REDUCTASE, BETA SUBUNIT"/>
    <property type="match status" value="1"/>
</dbReference>
<keyword evidence="6" id="KW-0963">Cytoplasm</keyword>
<sequence>MGAMTTRRGLFLGRQAERRRVLPPGVTLESLTACTGCGQCVEKCPTRIISLLDERPSLDFSGGECTFCGDCARACPEPVFAAEGVTRLAHVVAIGDGCLARNNVACQSCRDACPQQAIRFRPRTGGPFLPEVDVNSCSGCGACIGVCPVGAIGIADRVQEGVHA</sequence>
<dbReference type="InterPro" id="IPR017900">
    <property type="entry name" value="4Fe4S_Fe_S_CS"/>
</dbReference>
<evidence type="ECO:0000313" key="8">
    <source>
        <dbReference type="EMBL" id="MBM3094825.1"/>
    </source>
</evidence>
<feature type="binding site" evidence="6">
    <location>
        <position position="143"/>
    </location>
    <ligand>
        <name>[4Fe-4S] cluster</name>
        <dbReference type="ChEBI" id="CHEBI:49883"/>
        <label>3</label>
    </ligand>
</feature>
<dbReference type="RefSeq" id="WP_081788922.1">
    <property type="nucleotide sequence ID" value="NZ_CP083371.1"/>
</dbReference>
<feature type="domain" description="4Fe-4S ferredoxin-type" evidence="7">
    <location>
        <begin position="104"/>
        <end position="123"/>
    </location>
</feature>
<organism evidence="8 9">
    <name type="scientific">Ensifer canadensis</name>
    <dbReference type="NCBI Taxonomy" id="555315"/>
    <lineage>
        <taxon>Bacteria</taxon>
        <taxon>Pseudomonadati</taxon>
        <taxon>Pseudomonadota</taxon>
        <taxon>Alphaproteobacteria</taxon>
        <taxon>Hyphomicrobiales</taxon>
        <taxon>Rhizobiaceae</taxon>
        <taxon>Sinorhizobium/Ensifer group</taxon>
        <taxon>Ensifer</taxon>
    </lineage>
</organism>
<feature type="domain" description="4Fe-4S ferredoxin-type" evidence="7">
    <location>
        <begin position="56"/>
        <end position="85"/>
    </location>
</feature>
<comment type="cofactor">
    <cofactor evidence="6">
        <name>[4Fe-4S] cluster</name>
        <dbReference type="ChEBI" id="CHEBI:49883"/>
    </cofactor>
</comment>
<keyword evidence="9" id="KW-1185">Reference proteome</keyword>
<dbReference type="AlphaFoldDB" id="A0AAW4FTS7"/>
<reference evidence="8 9" key="1">
    <citation type="submission" date="2020-01" db="EMBL/GenBank/DDBJ databases">
        <title>Draft genome assembly of Ensifer adhaerens T173.</title>
        <authorList>
            <person name="Craig J.E."/>
            <person name="Stinchcombe J.R."/>
        </authorList>
    </citation>
    <scope>NUCLEOTIDE SEQUENCE [LARGE SCALE GENOMIC DNA]</scope>
    <source>
        <strain evidence="8 9">T173</strain>
    </source>
</reference>
<feature type="binding site" evidence="6">
    <location>
        <position position="68"/>
    </location>
    <ligand>
        <name>[4Fe-4S] cluster</name>
        <dbReference type="ChEBI" id="CHEBI:49883"/>
        <label>2</label>
    </ligand>
</feature>
<feature type="domain" description="4Fe-4S ferredoxin-type" evidence="7">
    <location>
        <begin position="24"/>
        <end position="54"/>
    </location>
</feature>
<comment type="function">
    <text evidence="6">Could be involved in the maturation of NapA, the catalytic subunit of the periplasmic nitrate reductase, before its export into the periplasm.</text>
</comment>
<evidence type="ECO:0000256" key="5">
    <source>
        <dbReference type="ARBA" id="ARBA00023014"/>
    </source>
</evidence>
<dbReference type="PANTHER" id="PTHR43687:SF1">
    <property type="entry name" value="FERREDOXIN III"/>
    <property type="match status" value="1"/>
</dbReference>
<dbReference type="GO" id="GO:0046872">
    <property type="term" value="F:metal ion binding"/>
    <property type="evidence" value="ECO:0007669"/>
    <property type="project" value="UniProtKB-KW"/>
</dbReference>
<protein>
    <recommendedName>
        <fullName evidence="6">Ferredoxin-type protein NapF</fullName>
    </recommendedName>
</protein>
<keyword evidence="3 6" id="KW-0677">Repeat</keyword>
<keyword evidence="5 6" id="KW-0411">Iron-sulfur</keyword>
<proteinExistence type="inferred from homology"/>
<comment type="subunit">
    <text evidence="6">Interacts with the cytoplasmic NapA precursor.</text>
</comment>
<feature type="binding site" evidence="6">
    <location>
        <position position="140"/>
    </location>
    <ligand>
        <name>[4Fe-4S] cluster</name>
        <dbReference type="ChEBI" id="CHEBI:49883"/>
        <label>3</label>
    </ligand>
</feature>
<dbReference type="GO" id="GO:0005737">
    <property type="term" value="C:cytoplasm"/>
    <property type="evidence" value="ECO:0007669"/>
    <property type="project" value="UniProtKB-SubCell"/>
</dbReference>
<dbReference type="NCBIfam" id="TIGR00402">
    <property type="entry name" value="napF"/>
    <property type="match status" value="1"/>
</dbReference>
<evidence type="ECO:0000313" key="9">
    <source>
        <dbReference type="Proteomes" id="UP000744980"/>
    </source>
</evidence>
<evidence type="ECO:0000256" key="2">
    <source>
        <dbReference type="ARBA" id="ARBA00022723"/>
    </source>
</evidence>
<name>A0AAW4FTS7_9HYPH</name>
<feature type="binding site" evidence="6">
    <location>
        <position position="65"/>
    </location>
    <ligand>
        <name>[4Fe-4S] cluster</name>
        <dbReference type="ChEBI" id="CHEBI:49883"/>
        <label>2</label>
    </ligand>
</feature>
<dbReference type="InterPro" id="IPR017896">
    <property type="entry name" value="4Fe4S_Fe-S-bd"/>
</dbReference>
<dbReference type="InterPro" id="IPR050572">
    <property type="entry name" value="Fe-S_Ferredoxin"/>
</dbReference>
<evidence type="ECO:0000256" key="6">
    <source>
        <dbReference type="HAMAP-Rule" id="MF_02201"/>
    </source>
</evidence>
<evidence type="ECO:0000256" key="3">
    <source>
        <dbReference type="ARBA" id="ARBA00022737"/>
    </source>
</evidence>
<comment type="similarity">
    <text evidence="6">Belongs to the NapF family.</text>
</comment>
<dbReference type="EMBL" id="WXFA01000032">
    <property type="protein sequence ID" value="MBM3094825.1"/>
    <property type="molecule type" value="Genomic_DNA"/>
</dbReference>
<accession>A0AAW4FTS7</accession>
<comment type="subcellular location">
    <subcellularLocation>
        <location evidence="6">Cytoplasm</location>
    </subcellularLocation>
</comment>
<keyword evidence="4 6" id="KW-0408">Iron</keyword>
<dbReference type="HAMAP" id="MF_02201">
    <property type="entry name" value="NapF"/>
    <property type="match status" value="1"/>
</dbReference>
<feature type="binding site" evidence="6">
    <location>
        <position position="71"/>
    </location>
    <ligand>
        <name>[4Fe-4S] cluster</name>
        <dbReference type="ChEBI" id="CHEBI:49883"/>
        <label>2</label>
    </ligand>
</feature>
<dbReference type="Proteomes" id="UP000744980">
    <property type="component" value="Unassembled WGS sequence"/>
</dbReference>
<evidence type="ECO:0000256" key="4">
    <source>
        <dbReference type="ARBA" id="ARBA00023004"/>
    </source>
</evidence>
<evidence type="ECO:0000259" key="7">
    <source>
        <dbReference type="PROSITE" id="PS51379"/>
    </source>
</evidence>
<feature type="domain" description="4Fe-4S ferredoxin-type" evidence="7">
    <location>
        <begin position="128"/>
        <end position="157"/>
    </location>
</feature>
<feature type="binding site" evidence="6">
    <location>
        <position position="147"/>
    </location>
    <ligand>
        <name>[4Fe-4S] cluster</name>
        <dbReference type="ChEBI" id="CHEBI:49883"/>
        <label>3</label>
    </ligand>
</feature>
<dbReference type="SUPFAM" id="SSF54862">
    <property type="entry name" value="4Fe-4S ferredoxins"/>
    <property type="match status" value="1"/>
</dbReference>
<feature type="binding site" evidence="6">
    <location>
        <position position="75"/>
    </location>
    <ligand>
        <name>[4Fe-4S] cluster</name>
        <dbReference type="ChEBI" id="CHEBI:49883"/>
        <label>2</label>
    </ligand>
</feature>
<dbReference type="GO" id="GO:0051539">
    <property type="term" value="F:4 iron, 4 sulfur cluster binding"/>
    <property type="evidence" value="ECO:0007669"/>
    <property type="project" value="UniProtKB-UniRule"/>
</dbReference>
<dbReference type="PROSITE" id="PS51379">
    <property type="entry name" value="4FE4S_FER_2"/>
    <property type="match status" value="4"/>
</dbReference>
<evidence type="ECO:0000256" key="1">
    <source>
        <dbReference type="ARBA" id="ARBA00022485"/>
    </source>
</evidence>
<gene>
    <name evidence="6 8" type="primary">napF</name>
    <name evidence="8" type="ORF">GFB56_29200</name>
</gene>
<dbReference type="Gene3D" id="3.30.70.20">
    <property type="match status" value="2"/>
</dbReference>
<dbReference type="CDD" id="cd10564">
    <property type="entry name" value="NapF_like"/>
    <property type="match status" value="1"/>
</dbReference>
<feature type="binding site" evidence="6">
    <location>
        <position position="34"/>
    </location>
    <ligand>
        <name>[4Fe-4S] cluster</name>
        <dbReference type="ChEBI" id="CHEBI:49883"/>
        <label>1</label>
    </ligand>
</feature>
<feature type="binding site" evidence="6">
    <location>
        <position position="44"/>
    </location>
    <ligand>
        <name>[4Fe-4S] cluster</name>
        <dbReference type="ChEBI" id="CHEBI:49883"/>
        <label>1</label>
    </ligand>
</feature>
<dbReference type="Pfam" id="PF12838">
    <property type="entry name" value="Fer4_7"/>
    <property type="match status" value="2"/>
</dbReference>
<keyword evidence="1 6" id="KW-0004">4Fe-4S</keyword>
<comment type="caution">
    <text evidence="8">The sequence shown here is derived from an EMBL/GenBank/DDBJ whole genome shotgun (WGS) entry which is preliminary data.</text>
</comment>
<keyword evidence="2 6" id="KW-0479">Metal-binding</keyword>
<feature type="binding site" evidence="6">
    <location>
        <position position="37"/>
    </location>
    <ligand>
        <name>[4Fe-4S] cluster</name>
        <dbReference type="ChEBI" id="CHEBI:49883"/>
        <label>1</label>
    </ligand>
</feature>
<dbReference type="PROSITE" id="PS00198">
    <property type="entry name" value="4FE4S_FER_1"/>
    <property type="match status" value="1"/>
</dbReference>
<dbReference type="InterPro" id="IPR004496">
    <property type="entry name" value="NapF"/>
</dbReference>
<feature type="binding site" evidence="6">
    <location>
        <position position="40"/>
    </location>
    <ligand>
        <name>[4Fe-4S] cluster</name>
        <dbReference type="ChEBI" id="CHEBI:49883"/>
        <label>1</label>
    </ligand>
</feature>
<feature type="binding site" evidence="6">
    <location>
        <position position="137"/>
    </location>
    <ligand>
        <name>[4Fe-4S] cluster</name>
        <dbReference type="ChEBI" id="CHEBI:49883"/>
        <label>3</label>
    </ligand>
</feature>